<feature type="domain" description="OmpR/PhoB-type" evidence="5">
    <location>
        <begin position="123"/>
        <end position="224"/>
    </location>
</feature>
<keyword evidence="1 3" id="KW-0238">DNA-binding</keyword>
<evidence type="ECO:0000256" key="2">
    <source>
        <dbReference type="PROSITE-ProRule" id="PRU00169"/>
    </source>
</evidence>
<name>A0A9X3R610_ALCXX</name>
<dbReference type="AlphaFoldDB" id="A0A9X3R610"/>
<dbReference type="SUPFAM" id="SSF52172">
    <property type="entry name" value="CheY-like"/>
    <property type="match status" value="1"/>
</dbReference>
<evidence type="ECO:0000256" key="1">
    <source>
        <dbReference type="ARBA" id="ARBA00023125"/>
    </source>
</evidence>
<dbReference type="InterPro" id="IPR039420">
    <property type="entry name" value="WalR-like"/>
</dbReference>
<dbReference type="EMBL" id="JAPZVI010000010">
    <property type="protein sequence ID" value="MCZ8402710.1"/>
    <property type="molecule type" value="Genomic_DNA"/>
</dbReference>
<evidence type="ECO:0000256" key="3">
    <source>
        <dbReference type="PROSITE-ProRule" id="PRU01091"/>
    </source>
</evidence>
<dbReference type="Gene3D" id="1.10.10.10">
    <property type="entry name" value="Winged helix-like DNA-binding domain superfamily/Winged helix DNA-binding domain"/>
    <property type="match status" value="1"/>
</dbReference>
<dbReference type="PROSITE" id="PS51755">
    <property type="entry name" value="OMPR_PHOB"/>
    <property type="match status" value="1"/>
</dbReference>
<dbReference type="CDD" id="cd00156">
    <property type="entry name" value="REC"/>
    <property type="match status" value="1"/>
</dbReference>
<dbReference type="InterPro" id="IPR001789">
    <property type="entry name" value="Sig_transdc_resp-reg_receiver"/>
</dbReference>
<organism evidence="6 7">
    <name type="scientific">Alcaligenes xylosoxydans xylosoxydans</name>
    <name type="common">Achromobacter xylosoxidans</name>
    <dbReference type="NCBI Taxonomy" id="85698"/>
    <lineage>
        <taxon>Bacteria</taxon>
        <taxon>Pseudomonadati</taxon>
        <taxon>Pseudomonadota</taxon>
        <taxon>Betaproteobacteria</taxon>
        <taxon>Burkholderiales</taxon>
        <taxon>Alcaligenaceae</taxon>
        <taxon>Achromobacter</taxon>
    </lineage>
</organism>
<accession>A0A9X3R610</accession>
<dbReference type="GO" id="GO:0000156">
    <property type="term" value="F:phosphorelay response regulator activity"/>
    <property type="evidence" value="ECO:0007669"/>
    <property type="project" value="TreeGrafter"/>
</dbReference>
<dbReference type="InterPro" id="IPR011006">
    <property type="entry name" value="CheY-like_superfamily"/>
</dbReference>
<dbReference type="InterPro" id="IPR016032">
    <property type="entry name" value="Sig_transdc_resp-reg_C-effctor"/>
</dbReference>
<dbReference type="PANTHER" id="PTHR48111:SF36">
    <property type="entry name" value="TRANSCRIPTIONAL REGULATORY PROTEIN CUTR"/>
    <property type="match status" value="1"/>
</dbReference>
<evidence type="ECO:0000313" key="6">
    <source>
        <dbReference type="EMBL" id="MCZ8402710.1"/>
    </source>
</evidence>
<comment type="caution">
    <text evidence="6">The sequence shown here is derived from an EMBL/GenBank/DDBJ whole genome shotgun (WGS) entry which is preliminary data.</text>
</comment>
<proteinExistence type="predicted"/>
<dbReference type="GO" id="GO:0032993">
    <property type="term" value="C:protein-DNA complex"/>
    <property type="evidence" value="ECO:0007669"/>
    <property type="project" value="TreeGrafter"/>
</dbReference>
<dbReference type="GO" id="GO:0000976">
    <property type="term" value="F:transcription cis-regulatory region binding"/>
    <property type="evidence" value="ECO:0007669"/>
    <property type="project" value="TreeGrafter"/>
</dbReference>
<dbReference type="PANTHER" id="PTHR48111">
    <property type="entry name" value="REGULATOR OF RPOS"/>
    <property type="match status" value="1"/>
</dbReference>
<reference evidence="6" key="1">
    <citation type="submission" date="2022-12" db="EMBL/GenBank/DDBJ databases">
        <authorList>
            <person name="Voronina O.L."/>
            <person name="Kunda M.S."/>
            <person name="Ryzhova N."/>
            <person name="Aksenova E.I."/>
        </authorList>
    </citation>
    <scope>NUCLEOTIDE SEQUENCE</scope>
    <source>
        <strain evidence="6">SCCH136:Ach223948</strain>
    </source>
</reference>
<protein>
    <submittedName>
        <fullName evidence="6">Response regulator transcription factor</fullName>
    </submittedName>
</protein>
<dbReference type="Pfam" id="PF00072">
    <property type="entry name" value="Response_reg"/>
    <property type="match status" value="1"/>
</dbReference>
<dbReference type="SUPFAM" id="SSF46894">
    <property type="entry name" value="C-terminal effector domain of the bipartite response regulators"/>
    <property type="match status" value="1"/>
</dbReference>
<evidence type="ECO:0000259" key="4">
    <source>
        <dbReference type="PROSITE" id="PS50110"/>
    </source>
</evidence>
<dbReference type="SMART" id="SM00448">
    <property type="entry name" value="REC"/>
    <property type="match status" value="1"/>
</dbReference>
<dbReference type="Proteomes" id="UP001141992">
    <property type="component" value="Unassembled WGS sequence"/>
</dbReference>
<gene>
    <name evidence="6" type="ORF">O9570_14755</name>
</gene>
<dbReference type="InterPro" id="IPR036388">
    <property type="entry name" value="WH-like_DNA-bd_sf"/>
</dbReference>
<dbReference type="RefSeq" id="WP_054440977.1">
    <property type="nucleotide sequence ID" value="NZ_CYTI01000019.1"/>
</dbReference>
<evidence type="ECO:0000313" key="7">
    <source>
        <dbReference type="Proteomes" id="UP001141992"/>
    </source>
</evidence>
<dbReference type="GO" id="GO:0006355">
    <property type="term" value="P:regulation of DNA-templated transcription"/>
    <property type="evidence" value="ECO:0007669"/>
    <property type="project" value="InterPro"/>
</dbReference>
<dbReference type="PROSITE" id="PS50110">
    <property type="entry name" value="RESPONSE_REGULATORY"/>
    <property type="match status" value="1"/>
</dbReference>
<feature type="domain" description="Response regulatory" evidence="4">
    <location>
        <begin position="2"/>
        <end position="116"/>
    </location>
</feature>
<feature type="DNA-binding region" description="OmpR/PhoB-type" evidence="3">
    <location>
        <begin position="123"/>
        <end position="224"/>
    </location>
</feature>
<sequence>MRILVVEDPPEWADTVSRHIAGLGHAVHTCGGLRDALDRIRQRAPEILVTGTPLPDGDMLAHIAALHRTFPAMGIVVLAASPRINTQLQGMSDGVDHYLNKPVQLPLLAVTLSALERRLVTSSAAPSRDGAWTLDVESRELRSSDGQQVDLTAKEAIVLASLIQSPKFPISHERMSQILGYPEIIFDKHRIDALLYRVRKKLGTIRGTPMQIRNIYAEGSLLVVRDITVSIAAQA</sequence>
<dbReference type="InterPro" id="IPR001867">
    <property type="entry name" value="OmpR/PhoB-type_DNA-bd"/>
</dbReference>
<dbReference type="SMART" id="SM00862">
    <property type="entry name" value="Trans_reg_C"/>
    <property type="match status" value="1"/>
</dbReference>
<evidence type="ECO:0000259" key="5">
    <source>
        <dbReference type="PROSITE" id="PS51755"/>
    </source>
</evidence>
<comment type="caution">
    <text evidence="2">Lacks conserved residue(s) required for the propagation of feature annotation.</text>
</comment>
<dbReference type="GO" id="GO:0005829">
    <property type="term" value="C:cytosol"/>
    <property type="evidence" value="ECO:0007669"/>
    <property type="project" value="TreeGrafter"/>
</dbReference>
<dbReference type="Gene3D" id="3.40.50.2300">
    <property type="match status" value="1"/>
</dbReference>